<keyword evidence="1" id="KW-0472">Membrane</keyword>
<dbReference type="EMBL" id="HG994364">
    <property type="protein sequence ID" value="CAF2321085.1"/>
    <property type="molecule type" value="Genomic_DNA"/>
</dbReference>
<feature type="transmembrane region" description="Helical" evidence="1">
    <location>
        <begin position="44"/>
        <end position="63"/>
    </location>
</feature>
<protein>
    <submittedName>
        <fullName evidence="2">(rape) hypothetical protein</fullName>
    </submittedName>
</protein>
<proteinExistence type="predicted"/>
<gene>
    <name evidence="2" type="ORF">DARMORV10_A10P08710.1</name>
</gene>
<name>A0A817B3E7_BRANA</name>
<organism evidence="2">
    <name type="scientific">Brassica napus</name>
    <name type="common">Rape</name>
    <dbReference type="NCBI Taxonomy" id="3708"/>
    <lineage>
        <taxon>Eukaryota</taxon>
        <taxon>Viridiplantae</taxon>
        <taxon>Streptophyta</taxon>
        <taxon>Embryophyta</taxon>
        <taxon>Tracheophyta</taxon>
        <taxon>Spermatophyta</taxon>
        <taxon>Magnoliopsida</taxon>
        <taxon>eudicotyledons</taxon>
        <taxon>Gunneridae</taxon>
        <taxon>Pentapetalae</taxon>
        <taxon>rosids</taxon>
        <taxon>malvids</taxon>
        <taxon>Brassicales</taxon>
        <taxon>Brassicaceae</taxon>
        <taxon>Brassiceae</taxon>
        <taxon>Brassica</taxon>
    </lineage>
</organism>
<dbReference type="AlphaFoldDB" id="A0A817B3E7"/>
<accession>A0A817B3E7</accession>
<evidence type="ECO:0000313" key="2">
    <source>
        <dbReference type="EMBL" id="CAF2321085.1"/>
    </source>
</evidence>
<keyword evidence="1" id="KW-0812">Transmembrane</keyword>
<keyword evidence="1" id="KW-1133">Transmembrane helix</keyword>
<reference evidence="2" key="1">
    <citation type="submission" date="2021-01" db="EMBL/GenBank/DDBJ databases">
        <authorList>
            <consortium name="Genoscope - CEA"/>
            <person name="William W."/>
        </authorList>
    </citation>
    <scope>NUCLEOTIDE SEQUENCE</scope>
</reference>
<evidence type="ECO:0000256" key="1">
    <source>
        <dbReference type="SAM" id="Phobius"/>
    </source>
</evidence>
<dbReference type="Proteomes" id="UP001295469">
    <property type="component" value="Chromosome A10"/>
</dbReference>
<sequence length="98" mass="11275">MCITRWVFCRRSSHSACGNKFCQDYRQKHYVGDISSITSQPLRLPTFLIFLLLVLSLFCLVNYKPCSKTRPWSPITRCRSARRRSTVAISPSSAKKSD</sequence>